<dbReference type="STRING" id="582675.SAMN05192565_107136"/>
<feature type="compositionally biased region" description="Low complexity" evidence="1">
    <location>
        <begin position="276"/>
        <end position="297"/>
    </location>
</feature>
<dbReference type="Pfam" id="PF07484">
    <property type="entry name" value="Collar"/>
    <property type="match status" value="1"/>
</dbReference>
<sequence>MTGLIDFSSDAASNDLAAPPILWIEGQPAKTVNNSMREVMAALARWRDDNAGALLATRGAGDAYTVSTGQIFNAASAARAHTLSFNVSALNEGPATLSLDGQAALPLRRPGNIELGPRDLRPGIVYRVVRSTTAPVYLIVAPTFAECGTVSAFASPAVPEGWLICDGRSLSRTAYAALFLLIGTSHGAENDSTFRIPDLRGRTIFGLDSGAGRLTGAGGLGGDLGNVGGSQTVTLTEAQLAPHGHGGSTGNAGGHDHGGSVVASGQHSHGGGTGAAGAHSHTGATSAAGAHSHTGTTEVGGAHIHPIGYNRVSIYQTGGSGVAVASIYPGVVNAGGATDSEGTSSGQHQHSLTTSGVGDHAHSLTTDSVGDHAHSIALDGQHAHGIPAVGDHAHSLTISAAGGGQGHPNVPPGLVLTLAIKA</sequence>
<feature type="compositionally biased region" description="Gly residues" evidence="1">
    <location>
        <begin position="244"/>
        <end position="253"/>
    </location>
</feature>
<dbReference type="RefSeq" id="WP_091970720.1">
    <property type="nucleotide sequence ID" value="NZ_FOPM01000007.1"/>
</dbReference>
<dbReference type="SUPFAM" id="SSF88874">
    <property type="entry name" value="Receptor-binding domain of short tail fibre protein gp12"/>
    <property type="match status" value="2"/>
</dbReference>
<dbReference type="InterPro" id="IPR037053">
    <property type="entry name" value="Phage_tail_collar_dom_sf"/>
</dbReference>
<dbReference type="InterPro" id="IPR011083">
    <property type="entry name" value="Phage_tail_collar_dom"/>
</dbReference>
<accession>A0A1I2TIM3</accession>
<organism evidence="3 4">
    <name type="scientific">Methylobacterium gossipiicola</name>
    <dbReference type="NCBI Taxonomy" id="582675"/>
    <lineage>
        <taxon>Bacteria</taxon>
        <taxon>Pseudomonadati</taxon>
        <taxon>Pseudomonadota</taxon>
        <taxon>Alphaproteobacteria</taxon>
        <taxon>Hyphomicrobiales</taxon>
        <taxon>Methylobacteriaceae</taxon>
        <taxon>Methylobacterium</taxon>
    </lineage>
</organism>
<feature type="domain" description="Phage tail collar" evidence="2">
    <location>
        <begin position="148"/>
        <end position="204"/>
    </location>
</feature>
<proteinExistence type="predicted"/>
<dbReference type="Gene3D" id="3.90.1340.10">
    <property type="entry name" value="Phage tail collar domain"/>
    <property type="match status" value="1"/>
</dbReference>
<dbReference type="OrthoDB" id="9810174at2"/>
<dbReference type="EMBL" id="FOPM01000007">
    <property type="protein sequence ID" value="SFG64774.1"/>
    <property type="molecule type" value="Genomic_DNA"/>
</dbReference>
<name>A0A1I2TIM3_9HYPH</name>
<dbReference type="AlphaFoldDB" id="A0A1I2TIM3"/>
<dbReference type="Proteomes" id="UP000199229">
    <property type="component" value="Unassembled WGS sequence"/>
</dbReference>
<protein>
    <submittedName>
        <fullName evidence="3">Microcystin-dependent protein</fullName>
    </submittedName>
</protein>
<evidence type="ECO:0000313" key="3">
    <source>
        <dbReference type="EMBL" id="SFG64774.1"/>
    </source>
</evidence>
<feature type="region of interest" description="Disordered" evidence="1">
    <location>
        <begin position="241"/>
        <end position="299"/>
    </location>
</feature>
<evidence type="ECO:0000313" key="4">
    <source>
        <dbReference type="Proteomes" id="UP000199229"/>
    </source>
</evidence>
<gene>
    <name evidence="3" type="ORF">SAMN05192565_107136</name>
</gene>
<reference evidence="4" key="1">
    <citation type="submission" date="2016-10" db="EMBL/GenBank/DDBJ databases">
        <authorList>
            <person name="Varghese N."/>
            <person name="Submissions S."/>
        </authorList>
    </citation>
    <scope>NUCLEOTIDE SEQUENCE [LARGE SCALE GENOMIC DNA]</scope>
    <source>
        <strain evidence="4">Gh-105</strain>
    </source>
</reference>
<evidence type="ECO:0000256" key="1">
    <source>
        <dbReference type="SAM" id="MobiDB-lite"/>
    </source>
</evidence>
<feature type="compositionally biased region" description="Polar residues" evidence="1">
    <location>
        <begin position="340"/>
        <end position="356"/>
    </location>
</feature>
<evidence type="ECO:0000259" key="2">
    <source>
        <dbReference type="Pfam" id="PF07484"/>
    </source>
</evidence>
<feature type="region of interest" description="Disordered" evidence="1">
    <location>
        <begin position="338"/>
        <end position="367"/>
    </location>
</feature>
<keyword evidence="4" id="KW-1185">Reference proteome</keyword>